<protein>
    <submittedName>
        <fullName evidence="2">Uncharacterized protein</fullName>
    </submittedName>
</protein>
<evidence type="ECO:0000256" key="1">
    <source>
        <dbReference type="SAM" id="MobiDB-lite"/>
    </source>
</evidence>
<reference evidence="2" key="2">
    <citation type="submission" date="2024-01" db="EMBL/GenBank/DDBJ databases">
        <title>Comparative genomics of Cryptococcus and Kwoniella reveals pathogenesis evolution and contrasting modes of karyotype evolution via chromosome fusion or intercentromeric recombination.</title>
        <authorList>
            <person name="Coelho M.A."/>
            <person name="David-Palma M."/>
            <person name="Shea T."/>
            <person name="Bowers K."/>
            <person name="McGinley-Smith S."/>
            <person name="Mohammad A.W."/>
            <person name="Gnirke A."/>
            <person name="Yurkov A.M."/>
            <person name="Nowrousian M."/>
            <person name="Sun S."/>
            <person name="Cuomo C.A."/>
            <person name="Heitman J."/>
        </authorList>
    </citation>
    <scope>NUCLEOTIDE SEQUENCE</scope>
    <source>
        <strain evidence="2">CBS 12478</strain>
    </source>
</reference>
<evidence type="ECO:0000313" key="2">
    <source>
        <dbReference type="EMBL" id="WWD19861.1"/>
    </source>
</evidence>
<feature type="compositionally biased region" description="Acidic residues" evidence="1">
    <location>
        <begin position="45"/>
        <end position="67"/>
    </location>
</feature>
<dbReference type="Proteomes" id="UP000322225">
    <property type="component" value="Chromosome 7"/>
</dbReference>
<proteinExistence type="predicted"/>
<sequence length="162" mass="17760">MLISPSHIHSLLTSLLSPLSTSGPHTALLILPQGQLLSSAFIDQDEGEDGNEDEDEEEEGEDEDNEPYLEKPERLRLLLGLASQWNEGESQKMECELGRLHFTSIPLPTPSSSEPNLANPNFLPAIRPPTVERFVLVLNGTVGTGWGTLGEKSEAFKKGWKA</sequence>
<dbReference type="GeneID" id="43589574"/>
<dbReference type="AlphaFoldDB" id="A0AAJ8LJT4"/>
<evidence type="ECO:0000313" key="3">
    <source>
        <dbReference type="Proteomes" id="UP000322225"/>
    </source>
</evidence>
<reference evidence="2" key="1">
    <citation type="submission" date="2017-08" db="EMBL/GenBank/DDBJ databases">
        <authorList>
            <person name="Cuomo C."/>
            <person name="Billmyre B."/>
            <person name="Heitman J."/>
        </authorList>
    </citation>
    <scope>NUCLEOTIDE SEQUENCE</scope>
    <source>
        <strain evidence="2">CBS 12478</strain>
    </source>
</reference>
<gene>
    <name evidence="2" type="ORF">CI109_104328</name>
</gene>
<dbReference type="RefSeq" id="XP_065823549.1">
    <property type="nucleotide sequence ID" value="XM_065967477.1"/>
</dbReference>
<organism evidence="2 3">
    <name type="scientific">Kwoniella shandongensis</name>
    <dbReference type="NCBI Taxonomy" id="1734106"/>
    <lineage>
        <taxon>Eukaryota</taxon>
        <taxon>Fungi</taxon>
        <taxon>Dikarya</taxon>
        <taxon>Basidiomycota</taxon>
        <taxon>Agaricomycotina</taxon>
        <taxon>Tremellomycetes</taxon>
        <taxon>Tremellales</taxon>
        <taxon>Cryptococcaceae</taxon>
        <taxon>Kwoniella</taxon>
    </lineage>
</organism>
<keyword evidence="3" id="KW-1185">Reference proteome</keyword>
<accession>A0AAJ8LJT4</accession>
<name>A0AAJ8LJT4_9TREE</name>
<dbReference type="KEGG" id="ksn:43589574"/>
<feature type="region of interest" description="Disordered" evidence="1">
    <location>
        <begin position="45"/>
        <end position="71"/>
    </location>
</feature>
<dbReference type="EMBL" id="CP144057">
    <property type="protein sequence ID" value="WWD19861.1"/>
    <property type="molecule type" value="Genomic_DNA"/>
</dbReference>